<geneLocation type="plasmid" evidence="4 5">
    <name>p1</name>
</geneLocation>
<dbReference type="PANTHER" id="PTHR48075:SF5">
    <property type="entry name" value="3-HYDROXYBUTYRYL-COA DEHYDROGENASE"/>
    <property type="match status" value="1"/>
</dbReference>
<feature type="domain" description="3-hydroxyacyl-CoA dehydrogenase NAD binding" evidence="3">
    <location>
        <begin position="3"/>
        <end position="180"/>
    </location>
</feature>
<dbReference type="InterPro" id="IPR008927">
    <property type="entry name" value="6-PGluconate_DH-like_C_sf"/>
</dbReference>
<gene>
    <name evidence="4" type="ORF">JWJ88_11325</name>
</gene>
<keyword evidence="5" id="KW-1185">Reference proteome</keyword>
<evidence type="ECO:0000259" key="3">
    <source>
        <dbReference type="Pfam" id="PF02737"/>
    </source>
</evidence>
<reference evidence="4 5" key="1">
    <citation type="submission" date="2021-02" db="EMBL/GenBank/DDBJ databases">
        <title>Paracoccus methylovroum sp.nov., a new methanol and methylamine utilizing methylotrophic denitrifer.</title>
        <authorList>
            <person name="Timsy T."/>
            <person name="Behrendt U."/>
            <person name="Ulrich A."/>
            <person name="Spanner T."/>
            <person name="Foesel B.U."/>
            <person name="Horn M.A."/>
            <person name="Kolb S."/>
        </authorList>
    </citation>
    <scope>NUCLEOTIDE SEQUENCE [LARGE SCALE GENOMIC DNA]</scope>
    <source>
        <strain evidence="4 5">H4-D09</strain>
        <plasmid evidence="4 5">p1</plasmid>
    </source>
</reference>
<evidence type="ECO:0000256" key="1">
    <source>
        <dbReference type="ARBA" id="ARBA00023002"/>
    </source>
</evidence>
<protein>
    <submittedName>
        <fullName evidence="4">3-hydroxybutyryl-CoA dehydrogenase</fullName>
    </submittedName>
</protein>
<evidence type="ECO:0000259" key="2">
    <source>
        <dbReference type="Pfam" id="PF00725"/>
    </source>
</evidence>
<dbReference type="RefSeq" id="WP_205295456.1">
    <property type="nucleotide sequence ID" value="NZ_CP070369.1"/>
</dbReference>
<dbReference type="PROSITE" id="PS00067">
    <property type="entry name" value="3HCDH"/>
    <property type="match status" value="1"/>
</dbReference>
<dbReference type="InterPro" id="IPR006176">
    <property type="entry name" value="3-OHacyl-CoA_DH_NAD-bd"/>
</dbReference>
<sequence length="371" mass="39047">MTTIAVIGLGTMGLGIVQTYAAAGFAVLATDAVAGARETALDRLRAGLAPRVQAGKMAQDDLDALLARITVVAGPEAMGRADLAIEAVVERIEVKRDLFAALERVVSPDAVLATNTSSLSVAAMAQGLSRPQRLLGLHFFNPAPVMKLVELVAHPHTGTEALDKARHLTEAAGKTVIPCPDRPGFIVNRCARPFYGEALALLEEGRSASQIDAAMLAAGYRLGPLGLIDLVGADINLAATESLAAAMDHHPRYHVFDALRRQVDRGDLGRKTGKGFLYPDQPGPAPKDAEDIVLRIEATLVNEAGWLLAEGGTTQQGIDTALKLGLNFPRGPFEILAAHGHERVLDQLAQLAAAAPAHLHGRYQPAPVLAG</sequence>
<accession>A0ABX7JMI4</accession>
<dbReference type="Gene3D" id="1.10.1040.50">
    <property type="match status" value="1"/>
</dbReference>
<feature type="domain" description="3-hydroxyacyl-CoA dehydrogenase C-terminal" evidence="2">
    <location>
        <begin position="292"/>
        <end position="369"/>
    </location>
</feature>
<feature type="domain" description="3-hydroxyacyl-CoA dehydrogenase C-terminal" evidence="2">
    <location>
        <begin position="184"/>
        <end position="277"/>
    </location>
</feature>
<dbReference type="Pfam" id="PF02737">
    <property type="entry name" value="3HCDH_N"/>
    <property type="match status" value="1"/>
</dbReference>
<evidence type="ECO:0000313" key="5">
    <source>
        <dbReference type="Proteomes" id="UP000663629"/>
    </source>
</evidence>
<dbReference type="InterPro" id="IPR006108">
    <property type="entry name" value="3HC_DH_C"/>
</dbReference>
<keyword evidence="4" id="KW-0614">Plasmid</keyword>
<dbReference type="Gene3D" id="3.40.50.720">
    <property type="entry name" value="NAD(P)-binding Rossmann-like Domain"/>
    <property type="match status" value="1"/>
</dbReference>
<organism evidence="4 5">
    <name type="scientific">Paracoccus methylovorus</name>
    <dbReference type="NCBI Taxonomy" id="2812658"/>
    <lineage>
        <taxon>Bacteria</taxon>
        <taxon>Pseudomonadati</taxon>
        <taxon>Pseudomonadota</taxon>
        <taxon>Alphaproteobacteria</taxon>
        <taxon>Rhodobacterales</taxon>
        <taxon>Paracoccaceae</taxon>
        <taxon>Paracoccus</taxon>
    </lineage>
</organism>
<dbReference type="InterPro" id="IPR036291">
    <property type="entry name" value="NAD(P)-bd_dom_sf"/>
</dbReference>
<proteinExistence type="predicted"/>
<dbReference type="SUPFAM" id="SSF51735">
    <property type="entry name" value="NAD(P)-binding Rossmann-fold domains"/>
    <property type="match status" value="1"/>
</dbReference>
<dbReference type="Proteomes" id="UP000663629">
    <property type="component" value="Plasmid p1"/>
</dbReference>
<dbReference type="Pfam" id="PF00725">
    <property type="entry name" value="3HCDH"/>
    <property type="match status" value="2"/>
</dbReference>
<dbReference type="EMBL" id="CP070369">
    <property type="protein sequence ID" value="QRZ14478.1"/>
    <property type="molecule type" value="Genomic_DNA"/>
</dbReference>
<dbReference type="PANTHER" id="PTHR48075">
    <property type="entry name" value="3-HYDROXYACYL-COA DEHYDROGENASE FAMILY PROTEIN"/>
    <property type="match status" value="1"/>
</dbReference>
<evidence type="ECO:0000313" key="4">
    <source>
        <dbReference type="EMBL" id="QRZ14478.1"/>
    </source>
</evidence>
<keyword evidence="1" id="KW-0560">Oxidoreductase</keyword>
<dbReference type="SUPFAM" id="SSF48179">
    <property type="entry name" value="6-phosphogluconate dehydrogenase C-terminal domain-like"/>
    <property type="match status" value="2"/>
</dbReference>
<name>A0ABX7JMI4_9RHOB</name>
<dbReference type="InterPro" id="IPR006180">
    <property type="entry name" value="3-OHacyl-CoA_DH_CS"/>
</dbReference>